<reference evidence="2" key="2">
    <citation type="journal article" date="2021" name="PeerJ">
        <title>Extensive microbial diversity within the chicken gut microbiome revealed by metagenomics and culture.</title>
        <authorList>
            <person name="Gilroy R."/>
            <person name="Ravi A."/>
            <person name="Getino M."/>
            <person name="Pursley I."/>
            <person name="Horton D.L."/>
            <person name="Alikhan N.F."/>
            <person name="Baker D."/>
            <person name="Gharbi K."/>
            <person name="Hall N."/>
            <person name="Watson M."/>
            <person name="Adriaenssens E.M."/>
            <person name="Foster-Nyarko E."/>
            <person name="Jarju S."/>
            <person name="Secka A."/>
            <person name="Antonio M."/>
            <person name="Oren A."/>
            <person name="Chaudhuri R.R."/>
            <person name="La Ragione R."/>
            <person name="Hildebrand F."/>
            <person name="Pallen M.J."/>
        </authorList>
    </citation>
    <scope>NUCLEOTIDE SEQUENCE</scope>
    <source>
        <strain evidence="2">ChiSjej3B21-11622</strain>
    </source>
</reference>
<sequence>MIPARSRRGEMPAGSFCEKLVRSRRRELPPRDLAGGAEGLSVKEDSFGEKSGFGASPTEDFGISSQ</sequence>
<organism evidence="2 3">
    <name type="scientific">Candidatus Limivivens merdigallinarum</name>
    <dbReference type="NCBI Taxonomy" id="2840859"/>
    <lineage>
        <taxon>Bacteria</taxon>
        <taxon>Bacillati</taxon>
        <taxon>Bacillota</taxon>
        <taxon>Clostridia</taxon>
        <taxon>Lachnospirales</taxon>
        <taxon>Lachnospiraceae</taxon>
        <taxon>Lachnospiraceae incertae sedis</taxon>
        <taxon>Candidatus Limivivens</taxon>
    </lineage>
</organism>
<dbReference type="Proteomes" id="UP000886886">
    <property type="component" value="Unassembled WGS sequence"/>
</dbReference>
<name>A0A9D0ZXX7_9FIRM</name>
<reference evidence="2" key="1">
    <citation type="submission" date="2020-10" db="EMBL/GenBank/DDBJ databases">
        <authorList>
            <person name="Gilroy R."/>
        </authorList>
    </citation>
    <scope>NUCLEOTIDE SEQUENCE</scope>
    <source>
        <strain evidence="2">ChiSjej3B21-11622</strain>
    </source>
</reference>
<accession>A0A9D0ZXX7</accession>
<feature type="region of interest" description="Disordered" evidence="1">
    <location>
        <begin position="21"/>
        <end position="66"/>
    </location>
</feature>
<dbReference type="EMBL" id="DVFT01000188">
    <property type="protein sequence ID" value="HIQ97420.1"/>
    <property type="molecule type" value="Genomic_DNA"/>
</dbReference>
<evidence type="ECO:0000256" key="1">
    <source>
        <dbReference type="SAM" id="MobiDB-lite"/>
    </source>
</evidence>
<dbReference type="AlphaFoldDB" id="A0A9D0ZXX7"/>
<comment type="caution">
    <text evidence="2">The sequence shown here is derived from an EMBL/GenBank/DDBJ whole genome shotgun (WGS) entry which is preliminary data.</text>
</comment>
<evidence type="ECO:0000313" key="3">
    <source>
        <dbReference type="Proteomes" id="UP000886886"/>
    </source>
</evidence>
<evidence type="ECO:0000313" key="2">
    <source>
        <dbReference type="EMBL" id="HIQ97420.1"/>
    </source>
</evidence>
<gene>
    <name evidence="2" type="ORF">IAB26_12770</name>
</gene>
<protein>
    <submittedName>
        <fullName evidence="2">Uncharacterized protein</fullName>
    </submittedName>
</protein>
<proteinExistence type="predicted"/>